<reference evidence="1" key="1">
    <citation type="submission" date="2016-10" db="EMBL/GenBank/DDBJ databases">
        <authorList>
            <person name="Benchimol M."/>
            <person name="Almeida L.G."/>
            <person name="Vasconcelos A.T."/>
            <person name="Perreira-Neves A."/>
            <person name="Rosa I.A."/>
            <person name="Tasca T."/>
            <person name="Bogo M.R."/>
            <person name="de Souza W."/>
        </authorList>
    </citation>
    <scope>NUCLEOTIDE SEQUENCE [LARGE SCALE GENOMIC DNA]</scope>
    <source>
        <strain evidence="1">K</strain>
    </source>
</reference>
<dbReference type="VEuPathDB" id="TrichDB:TRFO_09003"/>
<keyword evidence="2" id="KW-1185">Reference proteome</keyword>
<dbReference type="Proteomes" id="UP000179807">
    <property type="component" value="Unassembled WGS sequence"/>
</dbReference>
<accession>A0A1J4JLK7</accession>
<dbReference type="RefSeq" id="XP_068351293.1">
    <property type="nucleotide sequence ID" value="XM_068494626.1"/>
</dbReference>
<evidence type="ECO:0000313" key="1">
    <source>
        <dbReference type="EMBL" id="OHS98156.1"/>
    </source>
</evidence>
<dbReference type="GeneID" id="94829330"/>
<evidence type="ECO:0000313" key="2">
    <source>
        <dbReference type="Proteomes" id="UP000179807"/>
    </source>
</evidence>
<organism evidence="1 2">
    <name type="scientific">Tritrichomonas foetus</name>
    <dbReference type="NCBI Taxonomy" id="1144522"/>
    <lineage>
        <taxon>Eukaryota</taxon>
        <taxon>Metamonada</taxon>
        <taxon>Parabasalia</taxon>
        <taxon>Tritrichomonadida</taxon>
        <taxon>Tritrichomonadidae</taxon>
        <taxon>Tritrichomonas</taxon>
    </lineage>
</organism>
<dbReference type="AlphaFoldDB" id="A0A1J4JLK7"/>
<proteinExistence type="predicted"/>
<sequence>MNIGVLHQIYDFVENSDKFNDFDKFVSCFHNWMFQRKMHIYDVLILLMNGVREIKDLRIENEVMNFNHELIQGPSDVHCLQMNKNGDMSVNGVPTNEKIMVTKKYNFLTDRGTVSIGEGYADTSFNKRVFKIDYKAGKITYKEGDKISSMLVKDGNFVFERKKV</sequence>
<comment type="caution">
    <text evidence="1">The sequence shown here is derived from an EMBL/GenBank/DDBJ whole genome shotgun (WGS) entry which is preliminary data.</text>
</comment>
<protein>
    <submittedName>
        <fullName evidence="1">Uncharacterized protein</fullName>
    </submittedName>
</protein>
<gene>
    <name evidence="1" type="ORF">TRFO_09003</name>
</gene>
<dbReference type="EMBL" id="MLAK01001071">
    <property type="protein sequence ID" value="OHS98156.1"/>
    <property type="molecule type" value="Genomic_DNA"/>
</dbReference>
<name>A0A1J4JLK7_9EUKA</name>